<dbReference type="AlphaFoldDB" id="A0A6G7KCY4"/>
<keyword evidence="1" id="KW-0456">Lyase</keyword>
<gene>
    <name evidence="3" type="ORF">G7057_03840</name>
</gene>
<dbReference type="Gene3D" id="1.10.40.30">
    <property type="entry name" value="Fumarase/aspartase (C-terminal domain)"/>
    <property type="match status" value="1"/>
</dbReference>
<proteinExistence type="predicted"/>
<keyword evidence="4" id="KW-1185">Reference proteome</keyword>
<evidence type="ECO:0000313" key="3">
    <source>
        <dbReference type="EMBL" id="QII83105.1"/>
    </source>
</evidence>
<evidence type="ECO:0000313" key="4">
    <source>
        <dbReference type="Proteomes" id="UP000501451"/>
    </source>
</evidence>
<dbReference type="SUPFAM" id="SSF48557">
    <property type="entry name" value="L-aspartase-like"/>
    <property type="match status" value="1"/>
</dbReference>
<evidence type="ECO:0000259" key="2">
    <source>
        <dbReference type="SMART" id="SM00998"/>
    </source>
</evidence>
<evidence type="ECO:0000256" key="1">
    <source>
        <dbReference type="ARBA" id="ARBA00023239"/>
    </source>
</evidence>
<dbReference type="SMART" id="SM00998">
    <property type="entry name" value="ADSL_C"/>
    <property type="match status" value="1"/>
</dbReference>
<accession>A0A6G7KCY4</accession>
<feature type="domain" description="Adenylosuccinate lyase C-terminal" evidence="2">
    <location>
        <begin position="58"/>
        <end position="137"/>
    </location>
</feature>
<reference evidence="3 4" key="1">
    <citation type="journal article" date="2017" name="Int. J. Syst. Evol. Microbiol.">
        <title>Jeotgalibaca porci sp. nov. and Jeotgalibaca arthritidis sp. nov., isolated from pigs, and emended description of the genus Jeotgalibaca.</title>
        <authorList>
            <person name="Zamora L."/>
            <person name="Perez-Sancho M."/>
            <person name="Dominguez L."/>
            <person name="Fernandez-Garayzabal J.F."/>
            <person name="Vela A.I."/>
        </authorList>
    </citation>
    <scope>NUCLEOTIDE SEQUENCE [LARGE SCALE GENOMIC DNA]</scope>
    <source>
        <strain evidence="3 4">CECT 9157</strain>
    </source>
</reference>
<dbReference type="EMBL" id="CP049740">
    <property type="protein sequence ID" value="QII83105.1"/>
    <property type="molecule type" value="Genomic_DNA"/>
</dbReference>
<dbReference type="Proteomes" id="UP000501451">
    <property type="component" value="Chromosome"/>
</dbReference>
<sequence>MYSAVRPYEGDRSSYMLFDSILEEVLQLTTEILLRTEELTRTMVPHPDRMLHNALRNAGLDNCEHVMMELASKLGKDKAHSLMYDIAMKTAAEGEDFYTNLIANPLISSEFTTEEVKAMIDPRNYVGLSSYLAQMQADRAKKMVEEIKITFS</sequence>
<dbReference type="KEGG" id="jar:G7057_03840"/>
<organism evidence="3 4">
    <name type="scientific">Jeotgalibaca arthritidis</name>
    <dbReference type="NCBI Taxonomy" id="1868794"/>
    <lineage>
        <taxon>Bacteria</taxon>
        <taxon>Bacillati</taxon>
        <taxon>Bacillota</taxon>
        <taxon>Bacilli</taxon>
        <taxon>Lactobacillales</taxon>
        <taxon>Carnobacteriaceae</taxon>
        <taxon>Jeotgalibaca</taxon>
    </lineage>
</organism>
<name>A0A6G7KCY4_9LACT</name>
<dbReference type="GO" id="GO:0016829">
    <property type="term" value="F:lyase activity"/>
    <property type="evidence" value="ECO:0007669"/>
    <property type="project" value="UniProtKB-KW"/>
</dbReference>
<dbReference type="Pfam" id="PF10397">
    <property type="entry name" value="ADSL_C"/>
    <property type="match status" value="1"/>
</dbReference>
<dbReference type="InterPro" id="IPR019468">
    <property type="entry name" value="AdenyloSucc_lyase_C"/>
</dbReference>
<dbReference type="PANTHER" id="PTHR43172">
    <property type="entry name" value="ADENYLOSUCCINATE LYASE"/>
    <property type="match status" value="1"/>
</dbReference>
<protein>
    <recommendedName>
        <fullName evidence="2">Adenylosuccinate lyase C-terminal domain-containing protein</fullName>
    </recommendedName>
</protein>
<dbReference type="InterPro" id="IPR008948">
    <property type="entry name" value="L-Aspartase-like"/>
</dbReference>